<dbReference type="InterPro" id="IPR018988">
    <property type="entry name" value="DUF2000"/>
</dbReference>
<evidence type="ECO:0000313" key="1">
    <source>
        <dbReference type="EMBL" id="KGJ54134.1"/>
    </source>
</evidence>
<dbReference type="Gene3D" id="3.40.1490.10">
    <property type="entry name" value="Bit1"/>
    <property type="match status" value="1"/>
</dbReference>
<evidence type="ECO:0000313" key="3">
    <source>
        <dbReference type="Proteomes" id="UP000030008"/>
    </source>
</evidence>
<dbReference type="AlphaFoldDB" id="A0A099I827"/>
<reference evidence="2" key="2">
    <citation type="journal article" date="2019" name="Nat. Med.">
        <title>A library of human gut bacterial isolates paired with longitudinal multiomics data enables mechanistic microbiome research.</title>
        <authorList>
            <person name="Poyet M."/>
            <person name="Groussin M."/>
            <person name="Gibbons S.M."/>
            <person name="Avila-Pacheco J."/>
            <person name="Jiang X."/>
            <person name="Kearney S.M."/>
            <person name="Perrotta A.R."/>
            <person name="Berdy B."/>
            <person name="Zhao S."/>
            <person name="Lieberman T.D."/>
            <person name="Swanson P.K."/>
            <person name="Smith M."/>
            <person name="Roesemann S."/>
            <person name="Alexander J.E."/>
            <person name="Rich S.A."/>
            <person name="Livny J."/>
            <person name="Vlamakis H."/>
            <person name="Clish C."/>
            <person name="Bullock K."/>
            <person name="Deik A."/>
            <person name="Scott J."/>
            <person name="Pierce K.A."/>
            <person name="Xavier R.J."/>
            <person name="Alm E.J."/>
        </authorList>
    </citation>
    <scope>NUCLEOTIDE SEQUENCE</scope>
    <source>
        <strain evidence="2">BIOML-A12</strain>
    </source>
</reference>
<comment type="caution">
    <text evidence="1">The sequence shown here is derived from an EMBL/GenBank/DDBJ whole genome shotgun (WGS) entry which is preliminary data.</text>
</comment>
<organism evidence="1 3">
    <name type="scientific">Clostridium innocuum</name>
    <dbReference type="NCBI Taxonomy" id="1522"/>
    <lineage>
        <taxon>Bacteria</taxon>
        <taxon>Bacillati</taxon>
        <taxon>Bacillota</taxon>
        <taxon>Clostridia</taxon>
        <taxon>Eubacteriales</taxon>
        <taxon>Clostridiaceae</taxon>
        <taxon>Clostridium</taxon>
    </lineage>
</organism>
<accession>A0A099I827</accession>
<name>A0A099I827_CLOIN</name>
<evidence type="ECO:0000313" key="2">
    <source>
        <dbReference type="EMBL" id="MZH58195.1"/>
    </source>
</evidence>
<dbReference type="Pfam" id="PF09391">
    <property type="entry name" value="DUF2000"/>
    <property type="match status" value="1"/>
</dbReference>
<protein>
    <submittedName>
        <fullName evidence="2">DUF2000 family protein</fullName>
    </submittedName>
</protein>
<dbReference type="RefSeq" id="WP_022300594.1">
    <property type="nucleotide sequence ID" value="NZ_CAXUDH010000005.1"/>
</dbReference>
<dbReference type="InterPro" id="IPR023476">
    <property type="entry name" value="Pep_tRNA_hydro_II_dom_sf"/>
</dbReference>
<dbReference type="PIRSF" id="PIRSF033736">
    <property type="entry name" value="UCP033763"/>
    <property type="match status" value="1"/>
</dbReference>
<dbReference type="SUPFAM" id="SSF102462">
    <property type="entry name" value="Peptidyl-tRNA hydrolase II"/>
    <property type="match status" value="1"/>
</dbReference>
<dbReference type="InterPro" id="IPR017021">
    <property type="entry name" value="UCP033763"/>
</dbReference>
<gene>
    <name evidence="1" type="ORF">CIAN88_06225</name>
    <name evidence="2" type="ORF">GT664_21140</name>
</gene>
<dbReference type="Proteomes" id="UP000030008">
    <property type="component" value="Unassembled WGS sequence"/>
</dbReference>
<dbReference type="EMBL" id="JQIF01000023">
    <property type="protein sequence ID" value="KGJ54134.1"/>
    <property type="molecule type" value="Genomic_DNA"/>
</dbReference>
<proteinExistence type="predicted"/>
<reference evidence="1 3" key="1">
    <citation type="submission" date="2014-08" db="EMBL/GenBank/DDBJ databases">
        <title>Clostridium innocuum, an unnegligible vancomycin-resistant pathogen causing extra-intestinal infections.</title>
        <authorList>
            <person name="Feng Y."/>
            <person name="Chiu C.-H."/>
        </authorList>
    </citation>
    <scope>NUCLEOTIDE SEQUENCE [LARGE SCALE GENOMIC DNA]</scope>
    <source>
        <strain evidence="1 3">AN88</strain>
    </source>
</reference>
<dbReference type="EMBL" id="WWTN01000060">
    <property type="protein sequence ID" value="MZH58195.1"/>
    <property type="molecule type" value="Genomic_DNA"/>
</dbReference>
<dbReference type="Proteomes" id="UP000604383">
    <property type="component" value="Unassembled WGS sequence"/>
</dbReference>
<sequence length="139" mass="15574">MEKNRKCVMVMDASLAPGIAANTAALLGMTLGSKVKEAIGCDVQDADGNIHMGILQIPLPILKMETEKLQELRRQLFDQEYEDVIIVDFSDAAQTCNVYEDWIVKAKNLPENQFHYLGIGLYGDKKKINRLCGSLPLYR</sequence>